<protein>
    <submittedName>
        <fullName evidence="7">Efflux transporter, RND family, MFP subunit</fullName>
    </submittedName>
</protein>
<evidence type="ECO:0000259" key="4">
    <source>
        <dbReference type="Pfam" id="PF25917"/>
    </source>
</evidence>
<comment type="similarity">
    <text evidence="2">Belongs to the membrane fusion protein (MFP) (TC 8.A.1) family.</text>
</comment>
<feature type="domain" description="Multidrug resistance protein MdtA-like C-terminal permuted SH3" evidence="6">
    <location>
        <begin position="293"/>
        <end position="353"/>
    </location>
</feature>
<keyword evidence="3" id="KW-0175">Coiled coil</keyword>
<feature type="domain" description="Multidrug resistance protein MdtA-like barrel-sandwich hybrid" evidence="4">
    <location>
        <begin position="57"/>
        <end position="197"/>
    </location>
</feature>
<evidence type="ECO:0000256" key="2">
    <source>
        <dbReference type="ARBA" id="ARBA00009477"/>
    </source>
</evidence>
<accession>A0AB34L620</accession>
<dbReference type="PROSITE" id="PS51257">
    <property type="entry name" value="PROKAR_LIPOPROTEIN"/>
    <property type="match status" value="1"/>
</dbReference>
<dbReference type="Proteomes" id="UP000027850">
    <property type="component" value="Unassembled WGS sequence"/>
</dbReference>
<dbReference type="SUPFAM" id="SSF111369">
    <property type="entry name" value="HlyD-like secretion proteins"/>
    <property type="match status" value="1"/>
</dbReference>
<dbReference type="InterPro" id="IPR058627">
    <property type="entry name" value="MdtA-like_C"/>
</dbReference>
<evidence type="ECO:0000313" key="8">
    <source>
        <dbReference type="Proteomes" id="UP000027850"/>
    </source>
</evidence>
<evidence type="ECO:0000256" key="1">
    <source>
        <dbReference type="ARBA" id="ARBA00004196"/>
    </source>
</evidence>
<proteinExistence type="inferred from homology"/>
<organism evidence="7 8">
    <name type="scientific">Parabacteroides distasonis str. 3776 D15 i</name>
    <dbReference type="NCBI Taxonomy" id="1339342"/>
    <lineage>
        <taxon>Bacteria</taxon>
        <taxon>Pseudomonadati</taxon>
        <taxon>Bacteroidota</taxon>
        <taxon>Bacteroidia</taxon>
        <taxon>Bacteroidales</taxon>
        <taxon>Tannerellaceae</taxon>
        <taxon>Parabacteroides</taxon>
    </lineage>
</organism>
<dbReference type="Pfam" id="PF25967">
    <property type="entry name" value="RND-MFP_C"/>
    <property type="match status" value="1"/>
</dbReference>
<dbReference type="GO" id="GO:0005886">
    <property type="term" value="C:plasma membrane"/>
    <property type="evidence" value="ECO:0007669"/>
    <property type="project" value="TreeGrafter"/>
</dbReference>
<comment type="caution">
    <text evidence="7">The sequence shown here is derived from an EMBL/GenBank/DDBJ whole genome shotgun (WGS) entry which is preliminary data.</text>
</comment>
<reference evidence="7 8" key="1">
    <citation type="submission" date="2014-04" db="EMBL/GenBank/DDBJ databases">
        <authorList>
            <person name="Sears C."/>
            <person name="Carroll K."/>
            <person name="Sack B.R."/>
            <person name="Qadri F."/>
            <person name="Myers L.L."/>
            <person name="Chung G.-T."/>
            <person name="Escheverria P."/>
            <person name="Fraser C.M."/>
            <person name="Sadzewicz L."/>
            <person name="Shefchek K.A."/>
            <person name="Tallon L."/>
            <person name="Das S.P."/>
            <person name="Daugherty S."/>
            <person name="Mongodin E.F."/>
        </authorList>
    </citation>
    <scope>NUCLEOTIDE SEQUENCE [LARGE SCALE GENOMIC DNA]</scope>
    <source>
        <strain evidence="7 8">3776 D15 i</strain>
    </source>
</reference>
<dbReference type="Pfam" id="PF25917">
    <property type="entry name" value="BSH_RND"/>
    <property type="match status" value="1"/>
</dbReference>
<dbReference type="NCBIfam" id="TIGR01730">
    <property type="entry name" value="RND_mfp"/>
    <property type="match status" value="1"/>
</dbReference>
<dbReference type="GO" id="GO:0046677">
    <property type="term" value="P:response to antibiotic"/>
    <property type="evidence" value="ECO:0007669"/>
    <property type="project" value="TreeGrafter"/>
</dbReference>
<evidence type="ECO:0000259" key="6">
    <source>
        <dbReference type="Pfam" id="PF25967"/>
    </source>
</evidence>
<feature type="domain" description="Multidrug resistance protein MdtA-like beta-barrel" evidence="5">
    <location>
        <begin position="203"/>
        <end position="281"/>
    </location>
</feature>
<dbReference type="InterPro" id="IPR006143">
    <property type="entry name" value="RND_pump_MFP"/>
</dbReference>
<dbReference type="PANTHER" id="PTHR30158:SF23">
    <property type="entry name" value="MULTIDRUG RESISTANCE PROTEIN MEXA"/>
    <property type="match status" value="1"/>
</dbReference>
<dbReference type="GO" id="GO:0022857">
    <property type="term" value="F:transmembrane transporter activity"/>
    <property type="evidence" value="ECO:0007669"/>
    <property type="project" value="InterPro"/>
</dbReference>
<dbReference type="GO" id="GO:0030313">
    <property type="term" value="C:cell envelope"/>
    <property type="evidence" value="ECO:0007669"/>
    <property type="project" value="UniProtKB-SubCell"/>
</dbReference>
<gene>
    <name evidence="7" type="ORF">M091_1489</name>
</gene>
<dbReference type="EMBL" id="JNHK01000091">
    <property type="protein sequence ID" value="KDS36191.1"/>
    <property type="molecule type" value="Genomic_DNA"/>
</dbReference>
<name>A0AB34L620_PARDI</name>
<sequence>MRNGIEYCMAVCALVLVSCKGAAPEGQVQSYPAVTVGRESVETAEYYSASIRGRQDIEIYPQVAGTIHRVCVKEGQRVKQGEILFVIDQVPYQAALRTATANVHAAEAQVETARLDYESKRALLREEVISEYDLSMAKNALAVAEAGLEQMRAQEINARNSLSYTEVKSPSNGTVGTLPLRTGALVSPSMAQPLTTVSDNEEMYVYLSMTENQLRALIRAYGSPDETIRQMPSVRLQLNDGTVYDEPGLIETISGVIHPQTGTVSVRSVFPNGRRLLLSGGIGKVVIPRSVPDALVIPQSATYELQDKIFTYKIDTGNRIRSTELAVEKLDDGKRYIVRSGLQAGDRIVSEGVGLLKDGMEISVKETE</sequence>
<evidence type="ECO:0000259" key="5">
    <source>
        <dbReference type="Pfam" id="PF25944"/>
    </source>
</evidence>
<dbReference type="PRINTS" id="PR01490">
    <property type="entry name" value="RTXTOXIND"/>
</dbReference>
<dbReference type="Pfam" id="PF25944">
    <property type="entry name" value="Beta-barrel_RND"/>
    <property type="match status" value="1"/>
</dbReference>
<dbReference type="AlphaFoldDB" id="A0AB34L620"/>
<dbReference type="InterPro" id="IPR058626">
    <property type="entry name" value="MdtA-like_b-barrel"/>
</dbReference>
<dbReference type="Gene3D" id="2.40.50.100">
    <property type="match status" value="1"/>
</dbReference>
<dbReference type="RefSeq" id="WP_036611877.1">
    <property type="nucleotide sequence ID" value="NZ_JNHK01000091.1"/>
</dbReference>
<dbReference type="PANTHER" id="PTHR30158">
    <property type="entry name" value="ACRA/E-RELATED COMPONENT OF DRUG EFFLUX TRANSPORTER"/>
    <property type="match status" value="1"/>
</dbReference>
<comment type="subcellular location">
    <subcellularLocation>
        <location evidence="1">Cell envelope</location>
    </subcellularLocation>
</comment>
<dbReference type="Gene3D" id="1.10.287.470">
    <property type="entry name" value="Helix hairpin bin"/>
    <property type="match status" value="1"/>
</dbReference>
<evidence type="ECO:0000256" key="3">
    <source>
        <dbReference type="SAM" id="Coils"/>
    </source>
</evidence>
<dbReference type="Gene3D" id="2.40.420.20">
    <property type="match status" value="1"/>
</dbReference>
<dbReference type="Gene3D" id="2.40.30.170">
    <property type="match status" value="1"/>
</dbReference>
<feature type="coiled-coil region" evidence="3">
    <location>
        <begin position="96"/>
        <end position="154"/>
    </location>
</feature>
<dbReference type="InterPro" id="IPR058625">
    <property type="entry name" value="MdtA-like_BSH"/>
</dbReference>
<evidence type="ECO:0000313" key="7">
    <source>
        <dbReference type="EMBL" id="KDS36191.1"/>
    </source>
</evidence>